<sequence>MTDMVIFENLKELIIEIRGKKVLLDADVAVIYGVETKRVNEAVKNNPDKFPDGYIMELDKNEWDSLKSKFSTSIKGGKVKLPSAFTEKGLYMLATILKSPQATQATIAIVETFSKIRELSRSIKELSTVQDKAVQKSLMQKSGELIAEIFDDDLQASDTETSIELNFAVLKFKHTIKKKNK</sequence>
<dbReference type="Proteomes" id="UP000286806">
    <property type="component" value="Unassembled WGS sequence"/>
</dbReference>
<reference evidence="2 3" key="1">
    <citation type="journal article" date="2019" name="Front. Microbiol.">
        <title>Genomes of Neutrophilic Sulfur-Oxidizing Chemolithoautotrophs Representing 9 Proteobacterial Species From 8 Genera.</title>
        <authorList>
            <person name="Watanabe T."/>
            <person name="Kojima H."/>
            <person name="Umezawa K."/>
            <person name="Hori C."/>
            <person name="Takasuka T.E."/>
            <person name="Kato Y."/>
            <person name="Fukui M."/>
        </authorList>
    </citation>
    <scope>NUCLEOTIDE SEQUENCE [LARGE SCALE GENOMIC DNA]</scope>
    <source>
        <strain evidence="2 3">TTN</strain>
    </source>
</reference>
<evidence type="ECO:0000313" key="3">
    <source>
        <dbReference type="Proteomes" id="UP000286806"/>
    </source>
</evidence>
<feature type="domain" description="KilA-N DNA-binding" evidence="1">
    <location>
        <begin position="13"/>
        <end position="96"/>
    </location>
</feature>
<comment type="caution">
    <text evidence="2">The sequence shown here is derived from an EMBL/GenBank/DDBJ whole genome shotgun (WGS) entry which is preliminary data.</text>
</comment>
<dbReference type="Pfam" id="PF10543">
    <property type="entry name" value="ORF6N"/>
    <property type="match status" value="1"/>
</dbReference>
<dbReference type="InterPro" id="IPR018873">
    <property type="entry name" value="KilA-N_DNA-bd_domain"/>
</dbReference>
<dbReference type="RefSeq" id="WP_124703136.1">
    <property type="nucleotide sequence ID" value="NZ_BGOW01000001.1"/>
</dbReference>
<evidence type="ECO:0000313" key="2">
    <source>
        <dbReference type="EMBL" id="GBL44291.1"/>
    </source>
</evidence>
<proteinExistence type="predicted"/>
<name>A0A401J9J8_9PROT</name>
<dbReference type="AlphaFoldDB" id="A0A401J9J8"/>
<keyword evidence="3" id="KW-1185">Reference proteome</keyword>
<dbReference type="OrthoDB" id="9816206at2"/>
<dbReference type="EMBL" id="BGOW01000001">
    <property type="protein sequence ID" value="GBL44291.1"/>
    <property type="molecule type" value="Genomic_DNA"/>
</dbReference>
<evidence type="ECO:0000259" key="1">
    <source>
        <dbReference type="Pfam" id="PF10543"/>
    </source>
</evidence>
<organism evidence="2 3">
    <name type="scientific">Sulfuriferula multivorans</name>
    <dbReference type="NCBI Taxonomy" id="1559896"/>
    <lineage>
        <taxon>Bacteria</taxon>
        <taxon>Pseudomonadati</taxon>
        <taxon>Pseudomonadota</taxon>
        <taxon>Betaproteobacteria</taxon>
        <taxon>Nitrosomonadales</taxon>
        <taxon>Sulfuricellaceae</taxon>
        <taxon>Sulfuriferula</taxon>
    </lineage>
</organism>
<protein>
    <recommendedName>
        <fullName evidence="1">KilA-N DNA-binding domain-containing protein</fullName>
    </recommendedName>
</protein>
<accession>A0A401J9J8</accession>
<gene>
    <name evidence="2" type="ORF">SFMTTN_0086</name>
</gene>